<evidence type="ECO:0000313" key="1">
    <source>
        <dbReference type="EMBL" id="DAF48785.1"/>
    </source>
</evidence>
<dbReference type="EMBL" id="BK032573">
    <property type="protein sequence ID" value="DAF48785.1"/>
    <property type="molecule type" value="Genomic_DNA"/>
</dbReference>
<reference evidence="1" key="1">
    <citation type="journal article" date="2021" name="Proc. Natl. Acad. Sci. U.S.A.">
        <title>A Catalog of Tens of Thousands of Viruses from Human Metagenomes Reveals Hidden Associations with Chronic Diseases.</title>
        <authorList>
            <person name="Tisza M.J."/>
            <person name="Buck C.B."/>
        </authorList>
    </citation>
    <scope>NUCLEOTIDE SEQUENCE</scope>
    <source>
        <strain evidence="1">Ctt1f11</strain>
    </source>
</reference>
<protein>
    <submittedName>
        <fullName evidence="1">Uncharacterized protein</fullName>
    </submittedName>
</protein>
<proteinExistence type="predicted"/>
<sequence length="89" mass="9799">MGKYRSTSFKGSLDKEVAQEIADFIGAVTKQEAIVIVSCPNGNSHIHILAANESVSAEDKAEINKWIKKESGTVYRSRGKESGRQEKNM</sequence>
<accession>A0A8S5SCV7</accession>
<name>A0A8S5SCV7_9CAUD</name>
<organism evidence="1">
    <name type="scientific">Siphoviridae sp. ctt1f11</name>
    <dbReference type="NCBI Taxonomy" id="2827959"/>
    <lineage>
        <taxon>Viruses</taxon>
        <taxon>Duplodnaviria</taxon>
        <taxon>Heunggongvirae</taxon>
        <taxon>Uroviricota</taxon>
        <taxon>Caudoviricetes</taxon>
    </lineage>
</organism>